<evidence type="ECO:0000256" key="3">
    <source>
        <dbReference type="SAM" id="Phobius"/>
    </source>
</evidence>
<organism evidence="5 6">
    <name type="scientific">Oerskovia jenensis</name>
    <dbReference type="NCBI Taxonomy" id="162169"/>
    <lineage>
        <taxon>Bacteria</taxon>
        <taxon>Bacillati</taxon>
        <taxon>Actinomycetota</taxon>
        <taxon>Actinomycetes</taxon>
        <taxon>Micrococcales</taxon>
        <taxon>Cellulomonadaceae</taxon>
        <taxon>Oerskovia</taxon>
    </lineage>
</organism>
<dbReference type="InterPro" id="IPR004474">
    <property type="entry name" value="LytR_CpsA_psr"/>
</dbReference>
<dbReference type="InterPro" id="IPR050922">
    <property type="entry name" value="LytR/CpsA/Psr_CW_biosynth"/>
</dbReference>
<dbReference type="RefSeq" id="WP_205308447.1">
    <property type="nucleotide sequence ID" value="NZ_BAAAVF010000001.1"/>
</dbReference>
<feature type="transmembrane region" description="Helical" evidence="3">
    <location>
        <begin position="26"/>
        <end position="47"/>
    </location>
</feature>
<feature type="domain" description="Cell envelope-related transcriptional attenuator" evidence="4">
    <location>
        <begin position="108"/>
        <end position="278"/>
    </location>
</feature>
<comment type="similarity">
    <text evidence="1">Belongs to the LytR/CpsA/Psr (LCP) family.</text>
</comment>
<feature type="region of interest" description="Disordered" evidence="2">
    <location>
        <begin position="361"/>
        <end position="431"/>
    </location>
</feature>
<evidence type="ECO:0000256" key="2">
    <source>
        <dbReference type="SAM" id="MobiDB-lite"/>
    </source>
</evidence>
<sequence length="431" mass="44345">MPSPKTASKSGPHHARSQRTHKVLRAIGLVTTAGLAFGVVGGAAAYMDWQSAVTVSDVSGLVDPPTAPEPPRDPDDPYAGKALNILVMGTDYRDEENAELAGAEEGMRSDTTFVVHISGDRSRIEVVSIPRDSLVDIPACNLSDGRTTRKQNDAMFNSAFEIGSGGVDDMVGAAACTITTVQDLTGLTITDHVVVKMTGVIGVVDALGGVRMCFPEPVVGGAHSRDLNIAAGEQVLDGRTSISFLRARKGSGMGLEMGSDLARIARQQAFMDSMMRELLSKNIITDTPQLYGLIKAVLSSISASPNLAGLDSLAGLAFSLKDINPSEIVFTPLPVVEAPNDKNRVVWTKDAQAIWARMAADEPPPGHETAAPPADAGVTAPDTGAAAPDTGAVAPDAGAAAGGGATGEVAPPADTGTTATPPPLLEGVCPP</sequence>
<feature type="compositionally biased region" description="Low complexity" evidence="2">
    <location>
        <begin position="407"/>
        <end position="419"/>
    </location>
</feature>
<feature type="region of interest" description="Disordered" evidence="2">
    <location>
        <begin position="60"/>
        <end position="79"/>
    </location>
</feature>
<dbReference type="Pfam" id="PF03816">
    <property type="entry name" value="LytR_cpsA_psr"/>
    <property type="match status" value="1"/>
</dbReference>
<feature type="compositionally biased region" description="Pro residues" evidence="2">
    <location>
        <begin position="420"/>
        <end position="431"/>
    </location>
</feature>
<dbReference type="Gene3D" id="3.40.630.190">
    <property type="entry name" value="LCP protein"/>
    <property type="match status" value="1"/>
</dbReference>
<keyword evidence="3" id="KW-1133">Transmembrane helix</keyword>
<reference evidence="5 6" key="1">
    <citation type="submission" date="2021-01" db="EMBL/GenBank/DDBJ databases">
        <title>Sequencing the genomes of 1000 actinobacteria strains.</title>
        <authorList>
            <person name="Klenk H.-P."/>
        </authorList>
    </citation>
    <scope>NUCLEOTIDE SEQUENCE [LARGE SCALE GENOMIC DNA]</scope>
    <source>
        <strain evidence="5 6">DSM 46000</strain>
    </source>
</reference>
<evidence type="ECO:0000313" key="5">
    <source>
        <dbReference type="EMBL" id="MBM7480720.1"/>
    </source>
</evidence>
<name>A0ABS2LJX9_9CELL</name>
<feature type="compositionally biased region" description="Low complexity" evidence="2">
    <location>
        <begin position="374"/>
        <end position="399"/>
    </location>
</feature>
<dbReference type="PANTHER" id="PTHR33392">
    <property type="entry name" value="POLYISOPRENYL-TEICHOIC ACID--PEPTIDOGLYCAN TEICHOIC ACID TRANSFERASE TAGU"/>
    <property type="match status" value="1"/>
</dbReference>
<keyword evidence="3" id="KW-0472">Membrane</keyword>
<proteinExistence type="inferred from homology"/>
<dbReference type="PANTHER" id="PTHR33392:SF6">
    <property type="entry name" value="POLYISOPRENYL-TEICHOIC ACID--PEPTIDOGLYCAN TEICHOIC ACID TRANSFERASE TAGU"/>
    <property type="match status" value="1"/>
</dbReference>
<dbReference type="NCBIfam" id="TIGR00350">
    <property type="entry name" value="lytR_cpsA_psr"/>
    <property type="match status" value="1"/>
</dbReference>
<dbReference type="EMBL" id="JAFBBO010000001">
    <property type="protein sequence ID" value="MBM7480720.1"/>
    <property type="molecule type" value="Genomic_DNA"/>
</dbReference>
<evidence type="ECO:0000259" key="4">
    <source>
        <dbReference type="Pfam" id="PF03816"/>
    </source>
</evidence>
<gene>
    <name evidence="5" type="ORF">JOD49_003640</name>
</gene>
<protein>
    <submittedName>
        <fullName evidence="5">LCP family protein required for cell wall assembly</fullName>
    </submittedName>
</protein>
<comment type="caution">
    <text evidence="5">The sequence shown here is derived from an EMBL/GenBank/DDBJ whole genome shotgun (WGS) entry which is preliminary data.</text>
</comment>
<evidence type="ECO:0000256" key="1">
    <source>
        <dbReference type="ARBA" id="ARBA00006068"/>
    </source>
</evidence>
<dbReference type="Proteomes" id="UP000698059">
    <property type="component" value="Unassembled WGS sequence"/>
</dbReference>
<evidence type="ECO:0000313" key="6">
    <source>
        <dbReference type="Proteomes" id="UP000698059"/>
    </source>
</evidence>
<keyword evidence="6" id="KW-1185">Reference proteome</keyword>
<keyword evidence="3" id="KW-0812">Transmembrane</keyword>
<accession>A0ABS2LJX9</accession>